<reference evidence="8" key="1">
    <citation type="submission" date="2020-04" db="EMBL/GenBank/DDBJ databases">
        <title>Deep metagenomics examines the oral microbiome during advanced dental caries in children, revealing novel taxa and co-occurrences with host molecules.</title>
        <authorList>
            <person name="Baker J.L."/>
            <person name="Morton J.T."/>
            <person name="Dinis M."/>
            <person name="Alvarez R."/>
            <person name="Tran N.C."/>
            <person name="Knight R."/>
            <person name="Edlund A."/>
        </authorList>
    </citation>
    <scope>NUCLEOTIDE SEQUENCE</scope>
    <source>
        <strain evidence="8">JCVI_22A_bin.2</strain>
    </source>
</reference>
<dbReference type="Pfam" id="PF01554">
    <property type="entry name" value="MatE"/>
    <property type="match status" value="1"/>
</dbReference>
<feature type="transmembrane region" description="Helical" evidence="7">
    <location>
        <begin position="204"/>
        <end position="223"/>
    </location>
</feature>
<feature type="non-terminal residue" evidence="8">
    <location>
        <position position="1"/>
    </location>
</feature>
<feature type="transmembrane region" description="Helical" evidence="7">
    <location>
        <begin position="229"/>
        <end position="253"/>
    </location>
</feature>
<keyword evidence="2" id="KW-1003">Cell membrane</keyword>
<evidence type="ECO:0000313" key="8">
    <source>
        <dbReference type="EMBL" id="MBF4808731.1"/>
    </source>
</evidence>
<evidence type="ECO:0000313" key="9">
    <source>
        <dbReference type="Proteomes" id="UP000772566"/>
    </source>
</evidence>
<evidence type="ECO:0000256" key="1">
    <source>
        <dbReference type="ARBA" id="ARBA00004651"/>
    </source>
</evidence>
<dbReference type="InterPro" id="IPR002528">
    <property type="entry name" value="MATE_fam"/>
</dbReference>
<comment type="subcellular location">
    <subcellularLocation>
        <location evidence="1">Cell membrane</location>
        <topology evidence="1">Multi-pass membrane protein</topology>
    </subcellularLocation>
</comment>
<evidence type="ECO:0000256" key="5">
    <source>
        <dbReference type="ARBA" id="ARBA00023136"/>
    </source>
</evidence>
<dbReference type="AlphaFoldDB" id="A0A930YSD7"/>
<comment type="caution">
    <text evidence="8">The sequence shown here is derived from an EMBL/GenBank/DDBJ whole genome shotgun (WGS) entry which is preliminary data.</text>
</comment>
<dbReference type="EMBL" id="JABZGT010000012">
    <property type="protein sequence ID" value="MBF4808731.1"/>
    <property type="molecule type" value="Genomic_DNA"/>
</dbReference>
<evidence type="ECO:0000256" key="7">
    <source>
        <dbReference type="SAM" id="Phobius"/>
    </source>
</evidence>
<evidence type="ECO:0000256" key="6">
    <source>
        <dbReference type="SAM" id="MobiDB-lite"/>
    </source>
</evidence>
<dbReference type="PANTHER" id="PTHR43823:SF3">
    <property type="entry name" value="MULTIDRUG EXPORT PROTEIN MEPA"/>
    <property type="match status" value="1"/>
</dbReference>
<dbReference type="Proteomes" id="UP000772566">
    <property type="component" value="Unassembled WGS sequence"/>
</dbReference>
<protein>
    <submittedName>
        <fullName evidence="8">Multidrug transporter MATE</fullName>
    </submittedName>
</protein>
<keyword evidence="4 7" id="KW-1133">Transmembrane helix</keyword>
<dbReference type="InterPro" id="IPR051327">
    <property type="entry name" value="MATE_MepA_subfamily"/>
</dbReference>
<keyword evidence="3 7" id="KW-0812">Transmembrane</keyword>
<accession>A0A930YSD7</accession>
<feature type="compositionally biased region" description="Basic and acidic residues" evidence="6">
    <location>
        <begin position="295"/>
        <end position="309"/>
    </location>
</feature>
<evidence type="ECO:0000256" key="2">
    <source>
        <dbReference type="ARBA" id="ARBA00022475"/>
    </source>
</evidence>
<evidence type="ECO:0000256" key="3">
    <source>
        <dbReference type="ARBA" id="ARBA00022692"/>
    </source>
</evidence>
<feature type="transmembrane region" description="Helical" evidence="7">
    <location>
        <begin position="176"/>
        <end position="197"/>
    </location>
</feature>
<dbReference type="GO" id="GO:0005886">
    <property type="term" value="C:plasma membrane"/>
    <property type="evidence" value="ECO:0007669"/>
    <property type="project" value="UniProtKB-SubCell"/>
</dbReference>
<feature type="transmembrane region" description="Helical" evidence="7">
    <location>
        <begin position="6"/>
        <end position="30"/>
    </location>
</feature>
<gene>
    <name evidence="8" type="ORF">HXK23_00650</name>
</gene>
<dbReference type="GO" id="GO:0042910">
    <property type="term" value="F:xenobiotic transmembrane transporter activity"/>
    <property type="evidence" value="ECO:0007669"/>
    <property type="project" value="InterPro"/>
</dbReference>
<feature type="transmembrane region" description="Helical" evidence="7">
    <location>
        <begin position="74"/>
        <end position="93"/>
    </location>
</feature>
<proteinExistence type="predicted"/>
<feature type="transmembrane region" description="Helical" evidence="7">
    <location>
        <begin position="131"/>
        <end position="150"/>
    </location>
</feature>
<feature type="region of interest" description="Disordered" evidence="6">
    <location>
        <begin position="288"/>
        <end position="309"/>
    </location>
</feature>
<dbReference type="GO" id="GO:0015297">
    <property type="term" value="F:antiporter activity"/>
    <property type="evidence" value="ECO:0007669"/>
    <property type="project" value="InterPro"/>
</dbReference>
<name>A0A930YSD7_9ACTN</name>
<evidence type="ECO:0000256" key="4">
    <source>
        <dbReference type="ARBA" id="ARBA00022989"/>
    </source>
</evidence>
<organism evidence="8 9">
    <name type="scientific">Lancefieldella parvula</name>
    <dbReference type="NCBI Taxonomy" id="1382"/>
    <lineage>
        <taxon>Bacteria</taxon>
        <taxon>Bacillati</taxon>
        <taxon>Actinomycetota</taxon>
        <taxon>Coriobacteriia</taxon>
        <taxon>Coriobacteriales</taxon>
        <taxon>Atopobiaceae</taxon>
        <taxon>Lancefieldella</taxon>
    </lineage>
</organism>
<keyword evidence="5 7" id="KW-0472">Membrane</keyword>
<dbReference type="PANTHER" id="PTHR43823">
    <property type="entry name" value="SPORULATION PROTEIN YKVU"/>
    <property type="match status" value="1"/>
</dbReference>
<sequence>GVLGLSVEYAALGYCISITFSSLYGVWPFIGNKQILKFVKPHFNWTHIKEIFVNGFPIFMQNISSRIYSLLMNAALLTLGGDIAIASYGVLLYSGGLIQPLIYGQADAMQPAIGYNWGAKKKDRVLAIEKYIFSTGIIIGIFAFCVSFFFSEFLVKLYLPEGTQELLNMAIPAMRIHAFIFIFSWITMCTESLAIALKQTKISNLLSVFMALIFPISSLMVLRPFGLDALWYVSVVSNILSALLSVGCLIHIYRKHFRGVEADNADEASELQDEDTQLTEAELAEAELAASKLSSPEDHLDPESISRAQ</sequence>